<feature type="domain" description="Major facilitator superfamily (MFS) profile" evidence="9">
    <location>
        <begin position="16"/>
        <end position="455"/>
    </location>
</feature>
<organism evidence="10 11">
    <name type="scientific">Shewanella scandinavica</name>
    <dbReference type="NCBI Taxonomy" id="3063538"/>
    <lineage>
        <taxon>Bacteria</taxon>
        <taxon>Pseudomonadati</taxon>
        <taxon>Pseudomonadota</taxon>
        <taxon>Gammaproteobacteria</taxon>
        <taxon>Alteromonadales</taxon>
        <taxon>Shewanellaceae</taxon>
        <taxon>Shewanella</taxon>
    </lineage>
</organism>
<evidence type="ECO:0000313" key="11">
    <source>
        <dbReference type="Proteomes" id="UP001249505"/>
    </source>
</evidence>
<keyword evidence="3" id="KW-1003">Cell membrane</keyword>
<reference evidence="10 11" key="1">
    <citation type="submission" date="2023-07" db="EMBL/GenBank/DDBJ databases">
        <title>Novel Shewanella species isolated from Baltic Sea sediments.</title>
        <authorList>
            <person name="Martin-Rodriguez A.J."/>
        </authorList>
    </citation>
    <scope>NUCLEOTIDE SEQUENCE [LARGE SCALE GENOMIC DNA]</scope>
    <source>
        <strain evidence="10 11">SP2S1-2</strain>
    </source>
</reference>
<dbReference type="PANTHER" id="PTHR23517:SF2">
    <property type="entry name" value="MULTIDRUG RESISTANCE PROTEIN MDTH"/>
    <property type="match status" value="1"/>
</dbReference>
<feature type="transmembrane region" description="Helical" evidence="8">
    <location>
        <begin position="16"/>
        <end position="34"/>
    </location>
</feature>
<dbReference type="EMBL" id="JAUOES010000010">
    <property type="protein sequence ID" value="MDT3280763.1"/>
    <property type="molecule type" value="Genomic_DNA"/>
</dbReference>
<keyword evidence="11" id="KW-1185">Reference proteome</keyword>
<evidence type="ECO:0000256" key="3">
    <source>
        <dbReference type="ARBA" id="ARBA00022475"/>
    </source>
</evidence>
<comment type="caution">
    <text evidence="10">The sequence shown here is derived from an EMBL/GenBank/DDBJ whole genome shotgun (WGS) entry which is preliminary data.</text>
</comment>
<keyword evidence="6 8" id="KW-0472">Membrane</keyword>
<evidence type="ECO:0000259" key="9">
    <source>
        <dbReference type="PROSITE" id="PS50850"/>
    </source>
</evidence>
<sequence>MHSDVSLQRFKQFPRLMWIFLFGSFITRGSYYMVWPFLAVILYEKFALSATEVGMVLSSAAIISVFTSFVGSSLSDRIGRHKLMYVTGTLYIISFSLLAEANSVEGYVVVMTLCSMATSLWRPLTSAAIGDIIADPKTRELAMQSLYFIVNVGCAVGPMLGVWLGLTGKQSSFYLTAVAFAVLLIMLYWGFNHQTRQDVALAAGASSNDNLSDATSGTESDGASGSVNDCVNDITSDGVNRGVNGLSSDTEASTKKAAVVSRKQIVAILLQDKLLQCLIFANILCMFIYAQMDSSLIQYLTRAGAPDLLTLISGMIFTNAMVIISTQFLLLKLMARFPLVKRIQIGLLLLICSQIWLAFNPLDLFWGWIGAIVVMSVAETILFPTMNVHIDRLAPDHLRGAYFGAASFYDLGFALAPLGGGIILDHFGGQWLFLTGAVLSVLVIYLYSILDRLPRPDFAMFKAD</sequence>
<feature type="transmembrane region" description="Helical" evidence="8">
    <location>
        <begin position="309"/>
        <end position="331"/>
    </location>
</feature>
<feature type="transmembrane region" description="Helical" evidence="8">
    <location>
        <begin position="430"/>
        <end position="450"/>
    </location>
</feature>
<protein>
    <submittedName>
        <fullName evidence="10">MFS transporter</fullName>
    </submittedName>
</protein>
<evidence type="ECO:0000256" key="4">
    <source>
        <dbReference type="ARBA" id="ARBA00022692"/>
    </source>
</evidence>
<proteinExistence type="predicted"/>
<feature type="transmembrane region" description="Helical" evidence="8">
    <location>
        <begin position="145"/>
        <end position="166"/>
    </location>
</feature>
<dbReference type="PROSITE" id="PS50850">
    <property type="entry name" value="MFS"/>
    <property type="match status" value="1"/>
</dbReference>
<accession>A0ABU3FZF2</accession>
<dbReference type="Gene3D" id="1.20.1250.20">
    <property type="entry name" value="MFS general substrate transporter like domains"/>
    <property type="match status" value="1"/>
</dbReference>
<dbReference type="RefSeq" id="WP_311899271.1">
    <property type="nucleotide sequence ID" value="NZ_JAUOES010000010.1"/>
</dbReference>
<keyword evidence="2" id="KW-0813">Transport</keyword>
<comment type="subcellular location">
    <subcellularLocation>
        <location evidence="1">Cell membrane</location>
        <topology evidence="1">Multi-pass membrane protein</topology>
    </subcellularLocation>
</comment>
<evidence type="ECO:0000256" key="2">
    <source>
        <dbReference type="ARBA" id="ARBA00022448"/>
    </source>
</evidence>
<keyword evidence="5 8" id="KW-1133">Transmembrane helix</keyword>
<dbReference type="InterPro" id="IPR050171">
    <property type="entry name" value="MFS_Transporters"/>
</dbReference>
<feature type="transmembrane region" description="Helical" evidence="8">
    <location>
        <begin position="172"/>
        <end position="191"/>
    </location>
</feature>
<dbReference type="InterPro" id="IPR020846">
    <property type="entry name" value="MFS_dom"/>
</dbReference>
<name>A0ABU3FZF2_9GAMM</name>
<gene>
    <name evidence="10" type="ORF">Q4Q50_10740</name>
</gene>
<evidence type="ECO:0000256" key="1">
    <source>
        <dbReference type="ARBA" id="ARBA00004651"/>
    </source>
</evidence>
<evidence type="ECO:0000313" key="10">
    <source>
        <dbReference type="EMBL" id="MDT3280763.1"/>
    </source>
</evidence>
<dbReference type="Proteomes" id="UP001249505">
    <property type="component" value="Unassembled WGS sequence"/>
</dbReference>
<evidence type="ECO:0000256" key="8">
    <source>
        <dbReference type="SAM" id="Phobius"/>
    </source>
</evidence>
<evidence type="ECO:0000256" key="5">
    <source>
        <dbReference type="ARBA" id="ARBA00022989"/>
    </source>
</evidence>
<keyword evidence="4 8" id="KW-0812">Transmembrane</keyword>
<evidence type="ECO:0000256" key="6">
    <source>
        <dbReference type="ARBA" id="ARBA00023136"/>
    </source>
</evidence>
<dbReference type="InterPro" id="IPR036259">
    <property type="entry name" value="MFS_trans_sf"/>
</dbReference>
<feature type="transmembrane region" description="Helical" evidence="8">
    <location>
        <begin position="365"/>
        <end position="388"/>
    </location>
</feature>
<dbReference type="SUPFAM" id="SSF103473">
    <property type="entry name" value="MFS general substrate transporter"/>
    <property type="match status" value="1"/>
</dbReference>
<dbReference type="Pfam" id="PF07690">
    <property type="entry name" value="MFS_1"/>
    <property type="match status" value="1"/>
</dbReference>
<feature type="transmembrane region" description="Helical" evidence="8">
    <location>
        <begin position="400"/>
        <end position="424"/>
    </location>
</feature>
<feature type="transmembrane region" description="Helical" evidence="8">
    <location>
        <begin position="343"/>
        <end position="359"/>
    </location>
</feature>
<evidence type="ECO:0000256" key="7">
    <source>
        <dbReference type="SAM" id="MobiDB-lite"/>
    </source>
</evidence>
<feature type="transmembrane region" description="Helical" evidence="8">
    <location>
        <begin position="265"/>
        <end position="289"/>
    </location>
</feature>
<feature type="transmembrane region" description="Helical" evidence="8">
    <location>
        <begin position="46"/>
        <end position="71"/>
    </location>
</feature>
<dbReference type="PANTHER" id="PTHR23517">
    <property type="entry name" value="RESISTANCE PROTEIN MDTM, PUTATIVE-RELATED-RELATED"/>
    <property type="match status" value="1"/>
</dbReference>
<feature type="region of interest" description="Disordered" evidence="7">
    <location>
        <begin position="208"/>
        <end position="227"/>
    </location>
</feature>
<dbReference type="InterPro" id="IPR011701">
    <property type="entry name" value="MFS"/>
</dbReference>